<keyword evidence="2" id="KW-1185">Reference proteome</keyword>
<dbReference type="Proteomes" id="UP000249518">
    <property type="component" value="Unassembled WGS sequence"/>
</dbReference>
<reference evidence="1 2" key="1">
    <citation type="submission" date="2018-06" db="EMBL/GenBank/DDBJ databases">
        <title>Genomic Encyclopedia of Type Strains, Phase III (KMG-III): the genomes of soil and plant-associated and newly described type strains.</title>
        <authorList>
            <person name="Whitman W."/>
        </authorList>
    </citation>
    <scope>NUCLEOTIDE SEQUENCE [LARGE SCALE GENOMIC DNA]</scope>
    <source>
        <strain evidence="1 2">CGMCC 1.12504</strain>
    </source>
</reference>
<accession>A0A328X0G4</accession>
<comment type="caution">
    <text evidence="1">The sequence shown here is derived from an EMBL/GenBank/DDBJ whole genome shotgun (WGS) entry which is preliminary data.</text>
</comment>
<evidence type="ECO:0000313" key="2">
    <source>
        <dbReference type="Proteomes" id="UP000249518"/>
    </source>
</evidence>
<name>A0A328X0G4_9FLAO</name>
<gene>
    <name evidence="1" type="ORF">B0I10_10444</name>
</gene>
<sequence length="180" mass="20674">MKCVITNEIVNVIRKNFYLWIKYVFNLMKKNSLLILFFIALITVSCGGIKNSIKNIDDSAPIPMLKKDNSFVLTEVSDDSKYGYDSDYPINIFYRTTSNDTINQERFLKALAGPNGEKIFYKKMESCCPFPTKRSDIGAGFLDVYQVQWVGCKKPLVLYFNIYEKGKLMVPKGLTARKDE</sequence>
<evidence type="ECO:0008006" key="3">
    <source>
        <dbReference type="Google" id="ProtNLM"/>
    </source>
</evidence>
<dbReference type="AlphaFoldDB" id="A0A328X0G4"/>
<proteinExistence type="predicted"/>
<dbReference type="EMBL" id="QLSV01000004">
    <property type="protein sequence ID" value="RAR48908.1"/>
    <property type="molecule type" value="Genomic_DNA"/>
</dbReference>
<organism evidence="1 2">
    <name type="scientific">Flavobacterium lacus</name>
    <dbReference type="NCBI Taxonomy" id="1353778"/>
    <lineage>
        <taxon>Bacteria</taxon>
        <taxon>Pseudomonadati</taxon>
        <taxon>Bacteroidota</taxon>
        <taxon>Flavobacteriia</taxon>
        <taxon>Flavobacteriales</taxon>
        <taxon>Flavobacteriaceae</taxon>
        <taxon>Flavobacterium</taxon>
    </lineage>
</organism>
<protein>
    <recommendedName>
        <fullName evidence="3">2-dehydro-3-deoxyphosphooctonate aldolase</fullName>
    </recommendedName>
</protein>
<evidence type="ECO:0000313" key="1">
    <source>
        <dbReference type="EMBL" id="RAR48908.1"/>
    </source>
</evidence>